<evidence type="ECO:0000256" key="2">
    <source>
        <dbReference type="SAM" id="MobiDB-lite"/>
    </source>
</evidence>
<dbReference type="InterPro" id="IPR011990">
    <property type="entry name" value="TPR-like_helical_dom_sf"/>
</dbReference>
<feature type="region of interest" description="Disordered" evidence="2">
    <location>
        <begin position="162"/>
        <end position="283"/>
    </location>
</feature>
<accession>A0A1E3X745</accession>
<dbReference type="Proteomes" id="UP000094056">
    <property type="component" value="Unassembled WGS sequence"/>
</dbReference>
<dbReference type="EMBL" id="MAYW01000116">
    <property type="protein sequence ID" value="ODS31457.1"/>
    <property type="molecule type" value="Genomic_DNA"/>
</dbReference>
<dbReference type="PATRIC" id="fig|1872076.5.peg.4065"/>
<dbReference type="SMART" id="SM00028">
    <property type="entry name" value="TPR"/>
    <property type="match status" value="3"/>
</dbReference>
<protein>
    <submittedName>
        <fullName evidence="3">Uncharacterized protein</fullName>
    </submittedName>
</protein>
<dbReference type="AlphaFoldDB" id="A0A1E3X745"/>
<dbReference type="SUPFAM" id="SSF48452">
    <property type="entry name" value="TPR-like"/>
    <property type="match status" value="1"/>
</dbReference>
<dbReference type="PROSITE" id="PS50293">
    <property type="entry name" value="TPR_REGION"/>
    <property type="match status" value="1"/>
</dbReference>
<dbReference type="InterPro" id="IPR019734">
    <property type="entry name" value="TPR_rpt"/>
</dbReference>
<feature type="compositionally biased region" description="Basic and acidic residues" evidence="2">
    <location>
        <begin position="194"/>
        <end position="274"/>
    </location>
</feature>
<sequence length="283" mass="33538">MIEFSTKLRIFIIPLACSILIGWIDPASDKNEEGVQLYNEEKYDEAIGKFTDAQLYLPESDSLDFNIANTHYKEGKFPEAEKSFENILNTKDTTLKAKTTYNMGNTLYKQGKFNEALNSYKQAIELTENKNAIKSDELKGIREDAKYNYEFVQKKIEEMKKEQQERQEQEKQDKQKKQEEQEKQKQEQQQQQQSEKDDTKQQEQQKQQEKQDKRDKKEESKPEKKSSPEKKMKESPPQPYEKKEMTKEEAERILDALKQAERAARDVHEKEDKSAQFNIEKNW</sequence>
<name>A0A1E3X745_9BACT</name>
<feature type="repeat" description="TPR" evidence="1">
    <location>
        <begin position="97"/>
        <end position="130"/>
    </location>
</feature>
<proteinExistence type="predicted"/>
<dbReference type="Gene3D" id="1.25.40.10">
    <property type="entry name" value="Tetratricopeptide repeat domain"/>
    <property type="match status" value="1"/>
</dbReference>
<feature type="compositionally biased region" description="Basic and acidic residues" evidence="2">
    <location>
        <begin position="162"/>
        <end position="186"/>
    </location>
</feature>
<gene>
    <name evidence="3" type="ORF">SCARUB_03414</name>
</gene>
<organism evidence="3 4">
    <name type="scientific">Candidatus Scalindua rubra</name>
    <dbReference type="NCBI Taxonomy" id="1872076"/>
    <lineage>
        <taxon>Bacteria</taxon>
        <taxon>Pseudomonadati</taxon>
        <taxon>Planctomycetota</taxon>
        <taxon>Candidatus Brocadiia</taxon>
        <taxon>Candidatus Brocadiales</taxon>
        <taxon>Candidatus Scalinduaceae</taxon>
        <taxon>Candidatus Scalindua</taxon>
    </lineage>
</organism>
<evidence type="ECO:0000313" key="3">
    <source>
        <dbReference type="EMBL" id="ODS31457.1"/>
    </source>
</evidence>
<comment type="caution">
    <text evidence="3">The sequence shown here is derived from an EMBL/GenBank/DDBJ whole genome shotgun (WGS) entry which is preliminary data.</text>
</comment>
<reference evidence="3 4" key="1">
    <citation type="submission" date="2016-07" db="EMBL/GenBank/DDBJ databases">
        <title>Draft genome of Scalindua rubra, obtained from a brine-seawater interface in the Red Sea, sheds light on salt adaptation in anammox bacteria.</title>
        <authorList>
            <person name="Speth D.R."/>
            <person name="Lagkouvardos I."/>
            <person name="Wang Y."/>
            <person name="Qian P.-Y."/>
            <person name="Dutilh B.E."/>
            <person name="Jetten M.S."/>
        </authorList>
    </citation>
    <scope>NUCLEOTIDE SEQUENCE [LARGE SCALE GENOMIC DNA]</scope>
    <source>
        <strain evidence="3">BSI-1</strain>
    </source>
</reference>
<keyword evidence="1" id="KW-0802">TPR repeat</keyword>
<evidence type="ECO:0000256" key="1">
    <source>
        <dbReference type="PROSITE-ProRule" id="PRU00339"/>
    </source>
</evidence>
<dbReference type="Pfam" id="PF13424">
    <property type="entry name" value="TPR_12"/>
    <property type="match status" value="1"/>
</dbReference>
<evidence type="ECO:0000313" key="4">
    <source>
        <dbReference type="Proteomes" id="UP000094056"/>
    </source>
</evidence>
<dbReference type="PROSITE" id="PS50005">
    <property type="entry name" value="TPR"/>
    <property type="match status" value="1"/>
</dbReference>